<dbReference type="AlphaFoldDB" id="A0A3P6B684"/>
<sequence length="76" mass="9072">MLRIIMFFTRFLRRAGLVLRTVSIMELLSLKKSGLRRMTRLMRLMQSMFLQISSWFQLVWEVIIIYGRMVGLTSLS</sequence>
<name>A0A3P6B684_BRACM</name>
<evidence type="ECO:0000256" key="1">
    <source>
        <dbReference type="SAM" id="Phobius"/>
    </source>
</evidence>
<proteinExistence type="predicted"/>
<dbReference type="EMBL" id="LR031574">
    <property type="protein sequence ID" value="VDC97745.1"/>
    <property type="molecule type" value="Genomic_DNA"/>
</dbReference>
<keyword evidence="1" id="KW-0472">Membrane</keyword>
<protein>
    <submittedName>
        <fullName evidence="2">Uncharacterized protein</fullName>
    </submittedName>
</protein>
<gene>
    <name evidence="2" type="ORF">BRAA07T29179Z</name>
</gene>
<organism evidence="2">
    <name type="scientific">Brassica campestris</name>
    <name type="common">Field mustard</name>
    <dbReference type="NCBI Taxonomy" id="3711"/>
    <lineage>
        <taxon>Eukaryota</taxon>
        <taxon>Viridiplantae</taxon>
        <taxon>Streptophyta</taxon>
        <taxon>Embryophyta</taxon>
        <taxon>Tracheophyta</taxon>
        <taxon>Spermatophyta</taxon>
        <taxon>Magnoliopsida</taxon>
        <taxon>eudicotyledons</taxon>
        <taxon>Gunneridae</taxon>
        <taxon>Pentapetalae</taxon>
        <taxon>rosids</taxon>
        <taxon>malvids</taxon>
        <taxon>Brassicales</taxon>
        <taxon>Brassicaceae</taxon>
        <taxon>Brassiceae</taxon>
        <taxon>Brassica</taxon>
    </lineage>
</organism>
<feature type="transmembrane region" description="Helical" evidence="1">
    <location>
        <begin position="49"/>
        <end position="69"/>
    </location>
</feature>
<reference evidence="2" key="1">
    <citation type="submission" date="2018-11" db="EMBL/GenBank/DDBJ databases">
        <authorList>
            <consortium name="Genoscope - CEA"/>
            <person name="William W."/>
        </authorList>
    </citation>
    <scope>NUCLEOTIDE SEQUENCE</scope>
</reference>
<keyword evidence="1" id="KW-1133">Transmembrane helix</keyword>
<evidence type="ECO:0000313" key="2">
    <source>
        <dbReference type="EMBL" id="VDC97745.1"/>
    </source>
</evidence>
<accession>A0A3P6B684</accession>
<keyword evidence="1" id="KW-0812">Transmembrane</keyword>